<keyword evidence="1" id="KW-1133">Transmembrane helix</keyword>
<feature type="transmembrane region" description="Helical" evidence="1">
    <location>
        <begin position="66"/>
        <end position="93"/>
    </location>
</feature>
<reference evidence="2 3" key="1">
    <citation type="journal article" date="2013" name="Mar. Genomics">
        <title>Expression of sulfatases in Rhodopirellula baltica and the diversity of sulfatases in the genus Rhodopirellula.</title>
        <authorList>
            <person name="Wegner C.E."/>
            <person name="Richter-Heitmann T."/>
            <person name="Klindworth A."/>
            <person name="Klockow C."/>
            <person name="Richter M."/>
            <person name="Achstetter T."/>
            <person name="Glockner F.O."/>
            <person name="Harder J."/>
        </authorList>
    </citation>
    <scope>NUCLEOTIDE SEQUENCE [LARGE SCALE GENOMIC DNA]</scope>
    <source>
        <strain evidence="2 3">SM1</strain>
    </source>
</reference>
<keyword evidence="1" id="KW-0812">Transmembrane</keyword>
<feature type="transmembrane region" description="Helical" evidence="1">
    <location>
        <begin position="21"/>
        <end position="54"/>
    </location>
</feature>
<keyword evidence="3" id="KW-1185">Reference proteome</keyword>
<comment type="caution">
    <text evidence="2">The sequence shown here is derived from an EMBL/GenBank/DDBJ whole genome shotgun (WGS) entry which is preliminary data.</text>
</comment>
<protein>
    <submittedName>
        <fullName evidence="2">Membrane protein</fullName>
    </submittedName>
</protein>
<accession>M5RG08</accession>
<dbReference type="PATRIC" id="fig|1265738.3.peg.4794"/>
<evidence type="ECO:0000256" key="1">
    <source>
        <dbReference type="SAM" id="Phobius"/>
    </source>
</evidence>
<organism evidence="2 3">
    <name type="scientific">Rhodopirellula maiorica SM1</name>
    <dbReference type="NCBI Taxonomy" id="1265738"/>
    <lineage>
        <taxon>Bacteria</taxon>
        <taxon>Pseudomonadati</taxon>
        <taxon>Planctomycetota</taxon>
        <taxon>Planctomycetia</taxon>
        <taxon>Pirellulales</taxon>
        <taxon>Pirellulaceae</taxon>
        <taxon>Novipirellula</taxon>
    </lineage>
</organism>
<gene>
    <name evidence="2" type="ORF">RMSM_04771</name>
</gene>
<proteinExistence type="predicted"/>
<evidence type="ECO:0000313" key="3">
    <source>
        <dbReference type="Proteomes" id="UP000011991"/>
    </source>
</evidence>
<name>M5RG08_9BACT</name>
<dbReference type="AlphaFoldDB" id="M5RG08"/>
<evidence type="ECO:0000313" key="2">
    <source>
        <dbReference type="EMBL" id="EMI18308.1"/>
    </source>
</evidence>
<keyword evidence="1" id="KW-0472">Membrane</keyword>
<dbReference type="EMBL" id="ANOG01000682">
    <property type="protein sequence ID" value="EMI18308.1"/>
    <property type="molecule type" value="Genomic_DNA"/>
</dbReference>
<sequence>MVAERGKWSGSRSRSVLTLNLILNAMLLPIFGLQGAVIATLCAHGTVMLGIGIAMAWCGFKFDLTMIAISLLPASLMLGPAVAIASVCTVIFISPQIKTWLVEDLSPIAAKFSRPATLWS</sequence>
<dbReference type="Proteomes" id="UP000011991">
    <property type="component" value="Unassembled WGS sequence"/>
</dbReference>